<protein>
    <recommendedName>
        <fullName evidence="7">Lipopolysaccharide assembly protein A domain-containing protein</fullName>
    </recommendedName>
</protein>
<feature type="domain" description="Lipopolysaccharide assembly protein A" evidence="7">
    <location>
        <begin position="60"/>
        <end position="123"/>
    </location>
</feature>
<dbReference type="Pfam" id="PF06305">
    <property type="entry name" value="LapA_dom"/>
    <property type="match status" value="1"/>
</dbReference>
<sequence length="152" mass="16832">MCIEPVKTPYIFVDNIAAALPTRNRGVLEFRIMKDFLFVFLGWLFTLPVLIGAIGFAVYNGEQVAVTYSPFSLPDVMPLYVPVLFAVAFGFLFGALMTWAAMGRLRAERRALKKEVKLLEKKIRDHEDAAAPVIPAGAYHSPIVPAAFLTKG</sequence>
<feature type="coiled-coil region" evidence="5">
    <location>
        <begin position="102"/>
        <end position="129"/>
    </location>
</feature>
<feature type="transmembrane region" description="Helical" evidence="6">
    <location>
        <begin position="36"/>
        <end position="59"/>
    </location>
</feature>
<name>A0A2W5C0V6_9BACT</name>
<accession>A0A2W5C0V6</accession>
<evidence type="ECO:0000313" key="8">
    <source>
        <dbReference type="EMBL" id="PZO88921.1"/>
    </source>
</evidence>
<gene>
    <name evidence="8" type="ORF">DI626_00540</name>
</gene>
<keyword evidence="3 6" id="KW-1133">Transmembrane helix</keyword>
<reference evidence="8 9" key="1">
    <citation type="submission" date="2017-08" db="EMBL/GenBank/DDBJ databases">
        <title>Infants hospitalized years apart are colonized by the same room-sourced microbial strains.</title>
        <authorList>
            <person name="Brooks B."/>
            <person name="Olm M.R."/>
            <person name="Firek B.A."/>
            <person name="Baker R."/>
            <person name="Thomas B.C."/>
            <person name="Morowitz M.J."/>
            <person name="Banfield J.F."/>
        </authorList>
    </citation>
    <scope>NUCLEOTIDE SEQUENCE [LARGE SCALE GENOMIC DNA]</scope>
    <source>
        <strain evidence="8">S2_018_000_R2_104</strain>
    </source>
</reference>
<dbReference type="GO" id="GO:0005886">
    <property type="term" value="C:plasma membrane"/>
    <property type="evidence" value="ECO:0007669"/>
    <property type="project" value="InterPro"/>
</dbReference>
<evidence type="ECO:0000256" key="2">
    <source>
        <dbReference type="ARBA" id="ARBA00022692"/>
    </source>
</evidence>
<proteinExistence type="predicted"/>
<dbReference type="EMBL" id="QFNK01000004">
    <property type="protein sequence ID" value="PZO88921.1"/>
    <property type="molecule type" value="Genomic_DNA"/>
</dbReference>
<dbReference type="InterPro" id="IPR010445">
    <property type="entry name" value="LapA_dom"/>
</dbReference>
<evidence type="ECO:0000259" key="7">
    <source>
        <dbReference type="Pfam" id="PF06305"/>
    </source>
</evidence>
<dbReference type="AlphaFoldDB" id="A0A2W5C0V6"/>
<feature type="transmembrane region" description="Helical" evidence="6">
    <location>
        <begin position="79"/>
        <end position="102"/>
    </location>
</feature>
<evidence type="ECO:0000256" key="5">
    <source>
        <dbReference type="SAM" id="Coils"/>
    </source>
</evidence>
<comment type="caution">
    <text evidence="8">The sequence shown here is derived from an EMBL/GenBank/DDBJ whole genome shotgun (WGS) entry which is preliminary data.</text>
</comment>
<organism evidence="8 9">
    <name type="scientific">Micavibrio aeruginosavorus</name>
    <dbReference type="NCBI Taxonomy" id="349221"/>
    <lineage>
        <taxon>Bacteria</taxon>
        <taxon>Pseudomonadati</taxon>
        <taxon>Bdellovibrionota</taxon>
        <taxon>Bdellovibrionia</taxon>
        <taxon>Bdellovibrionales</taxon>
        <taxon>Pseudobdellovibrionaceae</taxon>
        <taxon>Micavibrio</taxon>
    </lineage>
</organism>
<evidence type="ECO:0000313" key="9">
    <source>
        <dbReference type="Proteomes" id="UP000249557"/>
    </source>
</evidence>
<evidence type="ECO:0000256" key="6">
    <source>
        <dbReference type="SAM" id="Phobius"/>
    </source>
</evidence>
<keyword evidence="4 6" id="KW-0472">Membrane</keyword>
<evidence type="ECO:0000256" key="3">
    <source>
        <dbReference type="ARBA" id="ARBA00022989"/>
    </source>
</evidence>
<dbReference type="Proteomes" id="UP000249557">
    <property type="component" value="Unassembled WGS sequence"/>
</dbReference>
<keyword evidence="5" id="KW-0175">Coiled coil</keyword>
<evidence type="ECO:0000256" key="1">
    <source>
        <dbReference type="ARBA" id="ARBA00022475"/>
    </source>
</evidence>
<keyword evidence="1" id="KW-1003">Cell membrane</keyword>
<keyword evidence="2 6" id="KW-0812">Transmembrane</keyword>
<evidence type="ECO:0000256" key="4">
    <source>
        <dbReference type="ARBA" id="ARBA00023136"/>
    </source>
</evidence>